<dbReference type="Pfam" id="PF13466">
    <property type="entry name" value="STAS_2"/>
    <property type="match status" value="1"/>
</dbReference>
<dbReference type="Proteomes" id="UP000198282">
    <property type="component" value="Unassembled WGS sequence"/>
</dbReference>
<dbReference type="InterPro" id="IPR002645">
    <property type="entry name" value="STAS_dom"/>
</dbReference>
<name>A0A239P0P3_9ACTN</name>
<accession>A0A239P0P3</accession>
<evidence type="ECO:0000313" key="2">
    <source>
        <dbReference type="EMBL" id="SNT60174.1"/>
    </source>
</evidence>
<reference evidence="2 3" key="1">
    <citation type="submission" date="2017-06" db="EMBL/GenBank/DDBJ databases">
        <authorList>
            <person name="Kim H.J."/>
            <person name="Triplett B.A."/>
        </authorList>
    </citation>
    <scope>NUCLEOTIDE SEQUENCE [LARGE SCALE GENOMIC DNA]</scope>
    <source>
        <strain evidence="2 3">CGMCC 4.2132</strain>
    </source>
</reference>
<protein>
    <submittedName>
        <fullName evidence="2">STAS domain-containing protein</fullName>
    </submittedName>
</protein>
<dbReference type="SUPFAM" id="SSF52091">
    <property type="entry name" value="SpoIIaa-like"/>
    <property type="match status" value="1"/>
</dbReference>
<dbReference type="AlphaFoldDB" id="A0A239P0P3"/>
<proteinExistence type="predicted"/>
<organism evidence="2 3">
    <name type="scientific">Streptosporangium subroseum</name>
    <dbReference type="NCBI Taxonomy" id="106412"/>
    <lineage>
        <taxon>Bacteria</taxon>
        <taxon>Bacillati</taxon>
        <taxon>Actinomycetota</taxon>
        <taxon>Actinomycetes</taxon>
        <taxon>Streptosporangiales</taxon>
        <taxon>Streptosporangiaceae</taxon>
        <taxon>Streptosporangium</taxon>
    </lineage>
</organism>
<dbReference type="InterPro" id="IPR058548">
    <property type="entry name" value="MlaB-like_STAS"/>
</dbReference>
<dbReference type="Gene3D" id="3.30.750.24">
    <property type="entry name" value="STAS domain"/>
    <property type="match status" value="1"/>
</dbReference>
<evidence type="ECO:0000259" key="1">
    <source>
        <dbReference type="PROSITE" id="PS50801"/>
    </source>
</evidence>
<dbReference type="InterPro" id="IPR036513">
    <property type="entry name" value="STAS_dom_sf"/>
</dbReference>
<evidence type="ECO:0000313" key="3">
    <source>
        <dbReference type="Proteomes" id="UP000198282"/>
    </source>
</evidence>
<keyword evidence="3" id="KW-1185">Reference proteome</keyword>
<feature type="domain" description="STAS" evidence="1">
    <location>
        <begin position="202"/>
        <end position="294"/>
    </location>
</feature>
<sequence>MTSPEDDDQRSPGWIRPGEHLCLTFDDDEEREPVLAAFVSDGLARGDQVIYHTDMTHPAVLIGLLRGWGVDPDPFLARGQLRIDGAEETYFSGGCFDPDLAVESLAKAAAGALRQGYRALRVTGEMSCALRSGPERLAEYESRIKPILDTGTAMAVCQYDRRLFAPEQLPRLRGIHDREVSMGLRFDGGLLKIRPMVNPHGLRVEGEVDAATLPVFTTALQEAARRMSGDIHVDVGKLAFVDLAGLRAIIDLAAGLEAPRSLRLSPESSHVHQLIKMIGWDTTPGLRLSGDDLT</sequence>
<dbReference type="Pfam" id="PF14417">
    <property type="entry name" value="MEDS"/>
    <property type="match status" value="1"/>
</dbReference>
<dbReference type="CDD" id="cd07043">
    <property type="entry name" value="STAS_anti-anti-sigma_factors"/>
    <property type="match status" value="1"/>
</dbReference>
<dbReference type="EMBL" id="FZOD01000076">
    <property type="protein sequence ID" value="SNT60174.1"/>
    <property type="molecule type" value="Genomic_DNA"/>
</dbReference>
<dbReference type="InterPro" id="IPR025847">
    <property type="entry name" value="MEDS_domain"/>
</dbReference>
<dbReference type="RefSeq" id="WP_179282511.1">
    <property type="nucleotide sequence ID" value="NZ_FZOD01000076.1"/>
</dbReference>
<dbReference type="PROSITE" id="PS50801">
    <property type="entry name" value="STAS"/>
    <property type="match status" value="1"/>
</dbReference>
<gene>
    <name evidence="2" type="ORF">SAMN05216276_107636</name>
</gene>